<dbReference type="Gene3D" id="2.40.128.110">
    <property type="entry name" value="Lipid/polyisoprenoid-binding, YceI-like"/>
    <property type="match status" value="1"/>
</dbReference>
<evidence type="ECO:0000259" key="2">
    <source>
        <dbReference type="SMART" id="SM00867"/>
    </source>
</evidence>
<dbReference type="SUPFAM" id="SSF101874">
    <property type="entry name" value="YceI-like"/>
    <property type="match status" value="1"/>
</dbReference>
<dbReference type="EMBL" id="CAKLPY010000001">
    <property type="protein sequence ID" value="CAH0995818.1"/>
    <property type="molecule type" value="Genomic_DNA"/>
</dbReference>
<dbReference type="SMART" id="SM00867">
    <property type="entry name" value="YceI"/>
    <property type="match status" value="1"/>
</dbReference>
<proteinExistence type="predicted"/>
<organism evidence="3 4">
    <name type="scientific">Emticicia aquatica</name>
    <dbReference type="NCBI Taxonomy" id="1681835"/>
    <lineage>
        <taxon>Bacteria</taxon>
        <taxon>Pseudomonadati</taxon>
        <taxon>Bacteroidota</taxon>
        <taxon>Cytophagia</taxon>
        <taxon>Cytophagales</taxon>
        <taxon>Leadbetterellaceae</taxon>
        <taxon>Emticicia</taxon>
    </lineage>
</organism>
<dbReference type="InterPro" id="IPR036761">
    <property type="entry name" value="TTHA0802/YceI-like_sf"/>
</dbReference>
<dbReference type="PANTHER" id="PTHR34406">
    <property type="entry name" value="PROTEIN YCEI"/>
    <property type="match status" value="1"/>
</dbReference>
<protein>
    <submittedName>
        <fullName evidence="3">Protein YceI</fullName>
    </submittedName>
</protein>
<sequence length="185" mass="20847">MLKMKIYHKYLLLLLPLLAFTSKSDSSKLIADKRISTVTYAMNHPMHAWEGVCKDVNSVIVYDKATKTIQQVAVSIKVDAFNSGNANRDSHAMEVLESLKFPKVTFVSSKIKSLSDMLTVEGNLNFHGISKPITIVASREDFINKLVIEGKFDVSLTDFKVERPSLFGLKTDDIFNVKFKLIFNL</sequence>
<keyword evidence="4" id="KW-1185">Reference proteome</keyword>
<evidence type="ECO:0000256" key="1">
    <source>
        <dbReference type="SAM" id="SignalP"/>
    </source>
</evidence>
<feature type="domain" description="Lipid/polyisoprenoid-binding YceI-like" evidence="2">
    <location>
        <begin position="28"/>
        <end position="184"/>
    </location>
</feature>
<dbReference type="Pfam" id="PF04264">
    <property type="entry name" value="YceI"/>
    <property type="match status" value="1"/>
</dbReference>
<gene>
    <name evidence="3" type="primary">yceI_4</name>
    <name evidence="3" type="ORF">EMA8858_01945</name>
</gene>
<dbReference type="Proteomes" id="UP000837932">
    <property type="component" value="Unassembled WGS sequence"/>
</dbReference>
<keyword evidence="1" id="KW-0732">Signal</keyword>
<evidence type="ECO:0000313" key="3">
    <source>
        <dbReference type="EMBL" id="CAH0995818.1"/>
    </source>
</evidence>
<feature type="signal peptide" evidence="1">
    <location>
        <begin position="1"/>
        <end position="24"/>
    </location>
</feature>
<feature type="chain" id="PRO_5046726906" evidence="1">
    <location>
        <begin position="25"/>
        <end position="185"/>
    </location>
</feature>
<dbReference type="PANTHER" id="PTHR34406:SF1">
    <property type="entry name" value="PROTEIN YCEI"/>
    <property type="match status" value="1"/>
</dbReference>
<dbReference type="InterPro" id="IPR007372">
    <property type="entry name" value="Lipid/polyisoprenoid-bd_YceI"/>
</dbReference>
<name>A0ABM9APQ9_9BACT</name>
<accession>A0ABM9APQ9</accession>
<evidence type="ECO:0000313" key="4">
    <source>
        <dbReference type="Proteomes" id="UP000837932"/>
    </source>
</evidence>
<comment type="caution">
    <text evidence="3">The sequence shown here is derived from an EMBL/GenBank/DDBJ whole genome shotgun (WGS) entry which is preliminary data.</text>
</comment>
<reference evidence="3" key="1">
    <citation type="submission" date="2021-12" db="EMBL/GenBank/DDBJ databases">
        <authorList>
            <person name="Rodrigo-Torres L."/>
            <person name="Arahal R. D."/>
            <person name="Lucena T."/>
        </authorList>
    </citation>
    <scope>NUCLEOTIDE SEQUENCE</scope>
    <source>
        <strain evidence="3">CECT 8858</strain>
    </source>
</reference>